<name>A0A086BK33_9FLAO</name>
<reference evidence="1 2" key="1">
    <citation type="submission" date="2014-07" db="EMBL/GenBank/DDBJ databases">
        <title>Genome of Chryseobacterium piperi CTM.</title>
        <authorList>
            <person name="Pipes S.E."/>
            <person name="Stropko S.J."/>
            <person name="Newman J.D."/>
        </authorList>
    </citation>
    <scope>NUCLEOTIDE SEQUENCE [LARGE SCALE GENOMIC DNA]</scope>
    <source>
        <strain evidence="1 2">CTM</strain>
    </source>
</reference>
<dbReference type="AlphaFoldDB" id="A0A086BK33"/>
<dbReference type="KEGG" id="cpip:CJF12_05780"/>
<dbReference type="InterPro" id="IPR029058">
    <property type="entry name" value="AB_hydrolase_fold"/>
</dbReference>
<keyword evidence="2" id="KW-1185">Reference proteome</keyword>
<dbReference type="SUPFAM" id="SSF53474">
    <property type="entry name" value="alpha/beta-Hydrolases"/>
    <property type="match status" value="1"/>
</dbReference>
<dbReference type="EMBL" id="JPRJ01000008">
    <property type="protein sequence ID" value="KFF29297.1"/>
    <property type="molecule type" value="Genomic_DNA"/>
</dbReference>
<evidence type="ECO:0008006" key="3">
    <source>
        <dbReference type="Google" id="ProtNLM"/>
    </source>
</evidence>
<dbReference type="eggNOG" id="COG1073">
    <property type="taxonomic scope" value="Bacteria"/>
</dbReference>
<dbReference type="OrthoDB" id="9776685at2"/>
<protein>
    <recommendedName>
        <fullName evidence="3">Alpha/beta hydrolase</fullName>
    </recommendedName>
</protein>
<dbReference type="Gene3D" id="3.40.50.1820">
    <property type="entry name" value="alpha/beta hydrolase"/>
    <property type="match status" value="1"/>
</dbReference>
<dbReference type="Proteomes" id="UP000028709">
    <property type="component" value="Unassembled WGS sequence"/>
</dbReference>
<comment type="caution">
    <text evidence="1">The sequence shown here is derived from an EMBL/GenBank/DDBJ whole genome shotgun (WGS) entry which is preliminary data.</text>
</comment>
<evidence type="ECO:0000313" key="2">
    <source>
        <dbReference type="Proteomes" id="UP000028709"/>
    </source>
</evidence>
<proteinExistence type="predicted"/>
<evidence type="ECO:0000313" key="1">
    <source>
        <dbReference type="EMBL" id="KFF29297.1"/>
    </source>
</evidence>
<sequence>MMDKQSEEVIRGLADFFAKSYRTPVFRRPDEYGLEYEDVFFPSMDGVSLEGWFIPADSDKLVICNHFMPGNRYGYPGHLEPWKNFGGFEVNFIPQYKALHDAGYNVLAYDLRNHGNSDDGNGRMVGIGLLEYRDVIGSLNYINSRAGTKNMIKSLISVCLGCNSTLVAMNKHPEYFKDIKSLLALQPVSARPFIERACEEAKIDLKEGTDLFDFEIQKRTGFHMDELSPIEHAKAVTVPTLMVQVHHDTLTRPSDVQTIFNNLSSEEKELFWIEGTTRRFDGYNYFSENPAMMLEWLGKYTK</sequence>
<gene>
    <name evidence="1" type="ORF">IQ37_06995</name>
</gene>
<dbReference type="STRING" id="558152.IQ37_06995"/>
<organism evidence="1 2">
    <name type="scientific">Chryseobacterium piperi</name>
    <dbReference type="NCBI Taxonomy" id="558152"/>
    <lineage>
        <taxon>Bacteria</taxon>
        <taxon>Pseudomonadati</taxon>
        <taxon>Bacteroidota</taxon>
        <taxon>Flavobacteriia</taxon>
        <taxon>Flavobacteriales</taxon>
        <taxon>Weeksellaceae</taxon>
        <taxon>Chryseobacterium group</taxon>
        <taxon>Chryseobacterium</taxon>
    </lineage>
</organism>
<accession>A0A086BK33</accession>